<sequence>VLVNFHVKRKSLFMHKNFYSDANALRLEFFVAFLTNRRDNDGFVSWTLECVICHLLGDLPKYVLVFWCFVPADWTKMCF</sequence>
<dbReference type="HOGENOM" id="CLU_2612671_0_0_1"/>
<dbReference type="InParanoid" id="F8PPE4"/>
<name>F8PPE4_SERL3</name>
<feature type="non-terminal residue" evidence="1">
    <location>
        <position position="1"/>
    </location>
</feature>
<organism evidence="2">
    <name type="scientific">Serpula lacrymans var. lacrymans (strain S7.3)</name>
    <name type="common">Dry rot fungus</name>
    <dbReference type="NCBI Taxonomy" id="936435"/>
    <lineage>
        <taxon>Eukaryota</taxon>
        <taxon>Fungi</taxon>
        <taxon>Dikarya</taxon>
        <taxon>Basidiomycota</taxon>
        <taxon>Agaricomycotina</taxon>
        <taxon>Agaricomycetes</taxon>
        <taxon>Agaricomycetidae</taxon>
        <taxon>Boletales</taxon>
        <taxon>Coniophorineae</taxon>
        <taxon>Serpulaceae</taxon>
        <taxon>Serpula</taxon>
    </lineage>
</organism>
<proteinExistence type="predicted"/>
<evidence type="ECO:0000313" key="2">
    <source>
        <dbReference type="Proteomes" id="UP000008063"/>
    </source>
</evidence>
<protein>
    <submittedName>
        <fullName evidence="1">Uncharacterized protein</fullName>
    </submittedName>
</protein>
<evidence type="ECO:0000313" key="1">
    <source>
        <dbReference type="EMBL" id="EGO02021.1"/>
    </source>
</evidence>
<dbReference type="EMBL" id="GL945477">
    <property type="protein sequence ID" value="EGO02021.1"/>
    <property type="molecule type" value="Genomic_DNA"/>
</dbReference>
<keyword evidence="2" id="KW-1185">Reference proteome</keyword>
<dbReference type="Proteomes" id="UP000008063">
    <property type="component" value="Unassembled WGS sequence"/>
</dbReference>
<gene>
    <name evidence="1" type="ORF">SERLA73DRAFT_132764</name>
</gene>
<accession>F8PPE4</accession>
<reference evidence="2" key="1">
    <citation type="journal article" date="2011" name="Science">
        <title>The plant cell wall-decomposing machinery underlies the functional diversity of forest fungi.</title>
        <authorList>
            <person name="Eastwood D.C."/>
            <person name="Floudas D."/>
            <person name="Binder M."/>
            <person name="Majcherczyk A."/>
            <person name="Schneider P."/>
            <person name="Aerts A."/>
            <person name="Asiegbu F.O."/>
            <person name="Baker S.E."/>
            <person name="Barry K."/>
            <person name="Bendiksby M."/>
            <person name="Blumentritt M."/>
            <person name="Coutinho P.M."/>
            <person name="Cullen D."/>
            <person name="de Vries R.P."/>
            <person name="Gathman A."/>
            <person name="Goodell B."/>
            <person name="Henrissat B."/>
            <person name="Ihrmark K."/>
            <person name="Kauserud H."/>
            <person name="Kohler A."/>
            <person name="LaButti K."/>
            <person name="Lapidus A."/>
            <person name="Lavin J.L."/>
            <person name="Lee Y.-H."/>
            <person name="Lindquist E."/>
            <person name="Lilly W."/>
            <person name="Lucas S."/>
            <person name="Morin E."/>
            <person name="Murat C."/>
            <person name="Oguiza J.A."/>
            <person name="Park J."/>
            <person name="Pisabarro A.G."/>
            <person name="Riley R."/>
            <person name="Rosling A."/>
            <person name="Salamov A."/>
            <person name="Schmidt O."/>
            <person name="Schmutz J."/>
            <person name="Skrede I."/>
            <person name="Stenlid J."/>
            <person name="Wiebenga A."/>
            <person name="Xie X."/>
            <person name="Kuees U."/>
            <person name="Hibbett D.S."/>
            <person name="Hoffmeister D."/>
            <person name="Hoegberg N."/>
            <person name="Martin F."/>
            <person name="Grigoriev I.V."/>
            <person name="Watkinson S.C."/>
        </authorList>
    </citation>
    <scope>NUCLEOTIDE SEQUENCE [LARGE SCALE GENOMIC DNA]</scope>
    <source>
        <strain evidence="2">strain S7.3</strain>
    </source>
</reference>
<dbReference type="AlphaFoldDB" id="F8PPE4"/>